<protein>
    <recommendedName>
        <fullName evidence="2">histidine kinase</fullName>
        <ecNumber evidence="2">2.7.13.3</ecNumber>
    </recommendedName>
</protein>
<dbReference type="Pfam" id="PF01590">
    <property type="entry name" value="GAF"/>
    <property type="match status" value="1"/>
</dbReference>
<dbReference type="SMART" id="SM00387">
    <property type="entry name" value="HATPase_c"/>
    <property type="match status" value="1"/>
</dbReference>
<dbReference type="InterPro" id="IPR005467">
    <property type="entry name" value="His_kinase_dom"/>
</dbReference>
<dbReference type="InterPro" id="IPR003018">
    <property type="entry name" value="GAF"/>
</dbReference>
<comment type="caution">
    <text evidence="9">The sequence shown here is derived from an EMBL/GenBank/DDBJ whole genome shotgun (WGS) entry which is preliminary data.</text>
</comment>
<keyword evidence="5" id="KW-0547">Nucleotide-binding</keyword>
<dbReference type="Gene3D" id="3.30.565.10">
    <property type="entry name" value="Histidine kinase-like ATPase, C-terminal domain"/>
    <property type="match status" value="1"/>
</dbReference>
<feature type="domain" description="Histidine kinase" evidence="8">
    <location>
        <begin position="190"/>
        <end position="388"/>
    </location>
</feature>
<accession>A0AAJ2F0A5</accession>
<evidence type="ECO:0000259" key="8">
    <source>
        <dbReference type="PROSITE" id="PS50109"/>
    </source>
</evidence>
<evidence type="ECO:0000256" key="7">
    <source>
        <dbReference type="ARBA" id="ARBA00022840"/>
    </source>
</evidence>
<evidence type="ECO:0000313" key="10">
    <source>
        <dbReference type="Proteomes" id="UP001268036"/>
    </source>
</evidence>
<dbReference type="SUPFAM" id="SSF55781">
    <property type="entry name" value="GAF domain-like"/>
    <property type="match status" value="1"/>
</dbReference>
<comment type="catalytic activity">
    <reaction evidence="1">
        <text>ATP + protein L-histidine = ADP + protein N-phospho-L-histidine.</text>
        <dbReference type="EC" id="2.7.13.3"/>
    </reaction>
</comment>
<dbReference type="EMBL" id="JAVJAF010000001">
    <property type="protein sequence ID" value="MDR6235275.1"/>
    <property type="molecule type" value="Genomic_DNA"/>
</dbReference>
<keyword evidence="4" id="KW-0808">Transferase</keyword>
<dbReference type="InterPro" id="IPR036890">
    <property type="entry name" value="HATPase_C_sf"/>
</dbReference>
<dbReference type="GO" id="GO:0004673">
    <property type="term" value="F:protein histidine kinase activity"/>
    <property type="evidence" value="ECO:0007669"/>
    <property type="project" value="UniProtKB-EC"/>
</dbReference>
<dbReference type="Pfam" id="PF02518">
    <property type="entry name" value="HATPase_c"/>
    <property type="match status" value="1"/>
</dbReference>
<dbReference type="Gene3D" id="3.30.450.40">
    <property type="match status" value="1"/>
</dbReference>
<evidence type="ECO:0000256" key="5">
    <source>
        <dbReference type="ARBA" id="ARBA00022741"/>
    </source>
</evidence>
<evidence type="ECO:0000256" key="1">
    <source>
        <dbReference type="ARBA" id="ARBA00000085"/>
    </source>
</evidence>
<evidence type="ECO:0000313" key="9">
    <source>
        <dbReference type="EMBL" id="MDR6235275.1"/>
    </source>
</evidence>
<dbReference type="PROSITE" id="PS50109">
    <property type="entry name" value="HIS_KIN"/>
    <property type="match status" value="1"/>
</dbReference>
<dbReference type="PANTHER" id="PTHR41523:SF8">
    <property type="entry name" value="ETHYLENE RESPONSE SENSOR PROTEIN"/>
    <property type="match status" value="1"/>
</dbReference>
<dbReference type="RefSeq" id="WP_309759740.1">
    <property type="nucleotide sequence ID" value="NZ_JAVJAF010000001.1"/>
</dbReference>
<name>A0AAJ2F0A5_9PSED</name>
<reference evidence="9" key="1">
    <citation type="submission" date="2023-08" db="EMBL/GenBank/DDBJ databases">
        <title>Functional and genomic diversity of the sorghum phyllosphere microbiome.</title>
        <authorList>
            <person name="Shade A."/>
        </authorList>
    </citation>
    <scope>NUCLEOTIDE SEQUENCE</scope>
    <source>
        <strain evidence="9">SORGH_AS_0201</strain>
    </source>
</reference>
<dbReference type="Pfam" id="PF07568">
    <property type="entry name" value="HisKA_2"/>
    <property type="match status" value="1"/>
</dbReference>
<evidence type="ECO:0000256" key="3">
    <source>
        <dbReference type="ARBA" id="ARBA00022553"/>
    </source>
</evidence>
<dbReference type="InterPro" id="IPR029016">
    <property type="entry name" value="GAF-like_dom_sf"/>
</dbReference>
<dbReference type="Proteomes" id="UP001268036">
    <property type="component" value="Unassembled WGS sequence"/>
</dbReference>
<dbReference type="PANTHER" id="PTHR41523">
    <property type="entry name" value="TWO-COMPONENT SYSTEM SENSOR PROTEIN"/>
    <property type="match status" value="1"/>
</dbReference>
<dbReference type="SUPFAM" id="SSF55874">
    <property type="entry name" value="ATPase domain of HSP90 chaperone/DNA topoisomerase II/histidine kinase"/>
    <property type="match status" value="1"/>
</dbReference>
<evidence type="ECO:0000256" key="4">
    <source>
        <dbReference type="ARBA" id="ARBA00022679"/>
    </source>
</evidence>
<dbReference type="Gene3D" id="3.30.450.20">
    <property type="entry name" value="PAS domain"/>
    <property type="match status" value="1"/>
</dbReference>
<organism evidence="9 10">
    <name type="scientific">Pseudomonas oryzihabitans</name>
    <dbReference type="NCBI Taxonomy" id="47885"/>
    <lineage>
        <taxon>Bacteria</taxon>
        <taxon>Pseudomonadati</taxon>
        <taxon>Pseudomonadota</taxon>
        <taxon>Gammaproteobacteria</taxon>
        <taxon>Pseudomonadales</taxon>
        <taxon>Pseudomonadaceae</taxon>
        <taxon>Pseudomonas</taxon>
    </lineage>
</organism>
<dbReference type="SMART" id="SM00065">
    <property type="entry name" value="GAF"/>
    <property type="match status" value="1"/>
</dbReference>
<keyword evidence="6 9" id="KW-0418">Kinase</keyword>
<evidence type="ECO:0000256" key="2">
    <source>
        <dbReference type="ARBA" id="ARBA00012438"/>
    </source>
</evidence>
<evidence type="ECO:0000256" key="6">
    <source>
        <dbReference type="ARBA" id="ARBA00022777"/>
    </source>
</evidence>
<proteinExistence type="predicted"/>
<sequence>MNAHQQLHSLVHRQKLLADFGDFALRCEDLDEILTRACRLVSTALGTDLSKVLEIERGAHQALVRAGVGWQPGVVGQARISLGERSSEAYSIKVSRPVITPDIEREERFDLPGFLREHGVVALVNVPILLPGGKPYGLLQVDAREPRDFGEEDVEFLRTYATILGPVIDRLLKTSDLNEALQANTRLMQEMQHRIKNHIAIIAGLVWLRSRAAQSDEARQELQGIGARIDALRLVHEQLYVANIARQLRLRPFVMQLLENLCHLHQEHSGPVRLQIAIADVDLDPDTAVPLGMILTEFASNSLKYAFDGQGGSLAVDIESASEGAWTVRIGDDGKGLPLQAPATKPGSGTGTGMKLIEGLAAQIGGQAQWSRAGQRGTELRLSFKVKP</sequence>
<dbReference type="EC" id="2.7.13.3" evidence="2"/>
<keyword evidence="3" id="KW-0597">Phosphoprotein</keyword>
<dbReference type="AlphaFoldDB" id="A0AAJ2F0A5"/>
<dbReference type="GO" id="GO:0005524">
    <property type="term" value="F:ATP binding"/>
    <property type="evidence" value="ECO:0007669"/>
    <property type="project" value="UniProtKB-KW"/>
</dbReference>
<dbReference type="InterPro" id="IPR011495">
    <property type="entry name" value="Sig_transdc_His_kin_sub2_dim/P"/>
</dbReference>
<dbReference type="InterPro" id="IPR003594">
    <property type="entry name" value="HATPase_dom"/>
</dbReference>
<gene>
    <name evidence="9" type="ORF">QE440_003016</name>
</gene>
<keyword evidence="7" id="KW-0067">ATP-binding</keyword>